<organism evidence="9 10">
    <name type="scientific">Etheostoma spectabile</name>
    <name type="common">orangethroat darter</name>
    <dbReference type="NCBI Taxonomy" id="54343"/>
    <lineage>
        <taxon>Eukaryota</taxon>
        <taxon>Metazoa</taxon>
        <taxon>Chordata</taxon>
        <taxon>Craniata</taxon>
        <taxon>Vertebrata</taxon>
        <taxon>Euteleostomi</taxon>
        <taxon>Actinopterygii</taxon>
        <taxon>Neopterygii</taxon>
        <taxon>Teleostei</taxon>
        <taxon>Neoteleostei</taxon>
        <taxon>Acanthomorphata</taxon>
        <taxon>Eupercaria</taxon>
        <taxon>Perciformes</taxon>
        <taxon>Percoidei</taxon>
        <taxon>Percidae</taxon>
        <taxon>Etheostomatinae</taxon>
        <taxon>Etheostoma</taxon>
    </lineage>
</organism>
<dbReference type="GO" id="GO:0008270">
    <property type="term" value="F:zinc ion binding"/>
    <property type="evidence" value="ECO:0007669"/>
    <property type="project" value="InterPro"/>
</dbReference>
<dbReference type="InterPro" id="IPR002110">
    <property type="entry name" value="Ankyrin_rpt"/>
</dbReference>
<feature type="region of interest" description="Disordered" evidence="6">
    <location>
        <begin position="377"/>
        <end position="398"/>
    </location>
</feature>
<keyword evidence="10" id="KW-1185">Reference proteome</keyword>
<dbReference type="PROSITE" id="PS50868">
    <property type="entry name" value="POST_SET"/>
    <property type="match status" value="1"/>
</dbReference>
<dbReference type="GO" id="GO:0002039">
    <property type="term" value="F:p53 binding"/>
    <property type="evidence" value="ECO:0007669"/>
    <property type="project" value="InterPro"/>
</dbReference>
<dbReference type="EMBL" id="VOFY01000005">
    <property type="protein sequence ID" value="KAA8592110.1"/>
    <property type="molecule type" value="Genomic_DNA"/>
</dbReference>
<feature type="repeat" description="ANK" evidence="5">
    <location>
        <begin position="573"/>
        <end position="605"/>
    </location>
</feature>
<dbReference type="InterPro" id="IPR047762">
    <property type="entry name" value="EHMT_CRR"/>
</dbReference>
<dbReference type="InterPro" id="IPR036770">
    <property type="entry name" value="Ankyrin_rpt-contain_sf"/>
</dbReference>
<dbReference type="SUPFAM" id="SSF82199">
    <property type="entry name" value="SET domain"/>
    <property type="match status" value="1"/>
</dbReference>
<dbReference type="PROSITE" id="PS50280">
    <property type="entry name" value="SET"/>
    <property type="match status" value="1"/>
</dbReference>
<feature type="region of interest" description="Disordered" evidence="6">
    <location>
        <begin position="1"/>
        <end position="51"/>
    </location>
</feature>
<dbReference type="GO" id="GO:0032259">
    <property type="term" value="P:methylation"/>
    <property type="evidence" value="ECO:0007669"/>
    <property type="project" value="UniProtKB-KW"/>
</dbReference>
<feature type="repeat" description="ANK" evidence="5">
    <location>
        <begin position="639"/>
        <end position="671"/>
    </location>
</feature>
<gene>
    <name evidence="9" type="ORF">FQN60_017565</name>
</gene>
<evidence type="ECO:0000313" key="9">
    <source>
        <dbReference type="EMBL" id="KAA8592110.1"/>
    </source>
</evidence>
<evidence type="ECO:0008006" key="11">
    <source>
        <dbReference type="Google" id="ProtNLM"/>
    </source>
</evidence>
<feature type="domain" description="Post-SET" evidence="8">
    <location>
        <begin position="840"/>
        <end position="856"/>
    </location>
</feature>
<dbReference type="GO" id="GO:0000785">
    <property type="term" value="C:chromatin"/>
    <property type="evidence" value="ECO:0007669"/>
    <property type="project" value="TreeGrafter"/>
</dbReference>
<dbReference type="Gene3D" id="1.25.40.20">
    <property type="entry name" value="Ankyrin repeat-containing domain"/>
    <property type="match status" value="1"/>
</dbReference>
<keyword evidence="1" id="KW-0489">Methyltransferase</keyword>
<keyword evidence="3" id="KW-0949">S-adenosyl-L-methionine</keyword>
<dbReference type="GO" id="GO:0046974">
    <property type="term" value="F:histone H3K9 methyltransferase activity"/>
    <property type="evidence" value="ECO:0007669"/>
    <property type="project" value="TreeGrafter"/>
</dbReference>
<evidence type="ECO:0000313" key="10">
    <source>
        <dbReference type="Proteomes" id="UP000327493"/>
    </source>
</evidence>
<evidence type="ECO:0000256" key="6">
    <source>
        <dbReference type="SAM" id="MobiDB-lite"/>
    </source>
</evidence>
<dbReference type="GO" id="GO:0000122">
    <property type="term" value="P:negative regulation of transcription by RNA polymerase II"/>
    <property type="evidence" value="ECO:0007669"/>
    <property type="project" value="TreeGrafter"/>
</dbReference>
<evidence type="ECO:0000259" key="8">
    <source>
        <dbReference type="PROSITE" id="PS50868"/>
    </source>
</evidence>
<evidence type="ECO:0000256" key="2">
    <source>
        <dbReference type="ARBA" id="ARBA00022679"/>
    </source>
</evidence>
<feature type="compositionally biased region" description="Polar residues" evidence="6">
    <location>
        <begin position="90"/>
        <end position="101"/>
    </location>
</feature>
<feature type="compositionally biased region" description="Low complexity" evidence="6">
    <location>
        <begin position="1"/>
        <end position="20"/>
    </location>
</feature>
<dbReference type="InterPro" id="IPR001214">
    <property type="entry name" value="SET_dom"/>
</dbReference>
<dbReference type="Pfam" id="PF00856">
    <property type="entry name" value="SET"/>
    <property type="match status" value="1"/>
</dbReference>
<dbReference type="AlphaFoldDB" id="A0A5J5DFR2"/>
<dbReference type="SMART" id="SM00248">
    <property type="entry name" value="ANK"/>
    <property type="match status" value="5"/>
</dbReference>
<dbReference type="InterPro" id="IPR046341">
    <property type="entry name" value="SET_dom_sf"/>
</dbReference>
<keyword evidence="5" id="KW-0040">ANK repeat</keyword>
<dbReference type="PROSITE" id="PS50297">
    <property type="entry name" value="ANK_REP_REGION"/>
    <property type="match status" value="4"/>
</dbReference>
<proteinExistence type="predicted"/>
<dbReference type="Proteomes" id="UP000327493">
    <property type="component" value="Chromosome 5"/>
</dbReference>
<dbReference type="Pfam" id="PF12796">
    <property type="entry name" value="Ank_2"/>
    <property type="match status" value="2"/>
</dbReference>
<dbReference type="GO" id="GO:0005634">
    <property type="term" value="C:nucleus"/>
    <property type="evidence" value="ECO:0007669"/>
    <property type="project" value="TreeGrafter"/>
</dbReference>
<evidence type="ECO:0000256" key="1">
    <source>
        <dbReference type="ARBA" id="ARBA00022603"/>
    </source>
</evidence>
<protein>
    <recommendedName>
        <fullName evidence="11">Histone-lysine N-methyltransferase</fullName>
    </recommendedName>
</protein>
<sequence>MDHSGSSEGPGPGRRPSSPSKGHAPQSGQRPKVKLTPFHSSPIVSCDGALRSKRPGAAFGKLLASSGSMALDPLGRLSAPPVRGRLAESSGDQTPSSGSVLTTTPAAKKAPKTSTELHQSQKGKERGAVSTSVKPQSAVKRKKRKMGMYNLVPKKKAKNLKQQEKKGEPGSSLEKNRTATDEKPAILPETCKVREPTTARNESLMEVQPGEGCHVEYTELALDCLDLKAQEELLSPPLSGLAADSELTETDLAEELPLCCCRMETPHSGGSLSTLDQTCMAMESMDGMLSRCQRQVVKHEMMRPSNTVHLLVLCEDHRAGMVKHHCCPGCGLFCRAGTFMECRPYGSISHRFHRDCASILKDLRFCPHCGEDASGAKEVTVSRADPSPSVPRLNPGPPLPAVPTVATLPSVPTMPAVPQVLKAKKTSQPQRGRDERLKSEAVCTADRPPKESLESILMALDDENLKPKKVKYPTRQLYISAKQGELQKVIRLLVDGKDPNFLMEGQNKVTPLHAAAAEGHQEICHMLVQAGANLEMFDEEQRTPLMAACENNHLDTVKYMLRAGAAVNHKDNGGWTPITWAIEYKHKELVHLLLARGADVNIRDKEENVCLHWAALSGCDDIAQALLEARCDLNAVNVHSDSALHVAARENHLECVMLFLSRGADVNQKNKEGETALDCCVYGSKVWTALNTNKKLTDARRGRDGHGERVLSRARLQLFRTQKMGWGVRTMQDIPQGTFICEYVGELVTDAEADKRENDSFLFTLDNKVGDVHCIDARLFGNIGRFINHLCEPNLLAVRVFTMHQDLRFPRIAFFSSRPIKAGDQIGFDYGDHYWRVKSKYFSCQCGSLKCRHSAGSR</sequence>
<dbReference type="PRINTS" id="PR01415">
    <property type="entry name" value="ANKYRIN"/>
</dbReference>
<evidence type="ECO:0000259" key="7">
    <source>
        <dbReference type="PROSITE" id="PS50280"/>
    </source>
</evidence>
<dbReference type="InterPro" id="IPR003616">
    <property type="entry name" value="Post-SET_dom"/>
</dbReference>
<accession>A0A5J5DFR2</accession>
<feature type="region of interest" description="Disordered" evidence="6">
    <location>
        <begin position="423"/>
        <end position="445"/>
    </location>
</feature>
<feature type="repeat" description="ANK" evidence="5">
    <location>
        <begin position="540"/>
        <end position="572"/>
    </location>
</feature>
<feature type="region of interest" description="Disordered" evidence="6">
    <location>
        <begin position="66"/>
        <end position="185"/>
    </location>
</feature>
<dbReference type="SMART" id="SM00317">
    <property type="entry name" value="SET"/>
    <property type="match status" value="1"/>
</dbReference>
<dbReference type="PANTHER" id="PTHR46307:SF2">
    <property type="entry name" value="HISTONE-LYSINE N-METHYLTRANSFERASE EHMT1"/>
    <property type="match status" value="1"/>
</dbReference>
<dbReference type="PANTHER" id="PTHR46307">
    <property type="entry name" value="G9A, ISOFORM B"/>
    <property type="match status" value="1"/>
</dbReference>
<dbReference type="Pfam" id="PF00023">
    <property type="entry name" value="Ank"/>
    <property type="match status" value="1"/>
</dbReference>
<evidence type="ECO:0000256" key="5">
    <source>
        <dbReference type="PROSITE-ProRule" id="PRU00023"/>
    </source>
</evidence>
<dbReference type="Gene3D" id="2.170.270.10">
    <property type="entry name" value="SET domain"/>
    <property type="match status" value="1"/>
</dbReference>
<dbReference type="CDD" id="cd20905">
    <property type="entry name" value="EHMT_ZBD"/>
    <property type="match status" value="1"/>
</dbReference>
<evidence type="ECO:0000256" key="3">
    <source>
        <dbReference type="ARBA" id="ARBA00022691"/>
    </source>
</evidence>
<feature type="domain" description="SET" evidence="7">
    <location>
        <begin position="714"/>
        <end position="831"/>
    </location>
</feature>
<evidence type="ECO:0000256" key="4">
    <source>
        <dbReference type="ARBA" id="ARBA00022853"/>
    </source>
</evidence>
<dbReference type="InterPro" id="IPR043550">
    <property type="entry name" value="EHMT1/EHMT2"/>
</dbReference>
<dbReference type="Pfam" id="PF21533">
    <property type="entry name" value="EHMT1-2_CRR"/>
    <property type="match status" value="1"/>
</dbReference>
<feature type="repeat" description="ANK" evidence="5">
    <location>
        <begin position="507"/>
        <end position="539"/>
    </location>
</feature>
<feature type="compositionally biased region" description="Basic and acidic residues" evidence="6">
    <location>
        <begin position="161"/>
        <end position="184"/>
    </location>
</feature>
<keyword evidence="2" id="KW-0808">Transferase</keyword>
<dbReference type="SUPFAM" id="SSF48403">
    <property type="entry name" value="Ankyrin repeat"/>
    <property type="match status" value="1"/>
</dbReference>
<reference evidence="9 10" key="1">
    <citation type="submission" date="2019-08" db="EMBL/GenBank/DDBJ databases">
        <title>A chromosome-level genome assembly, high-density linkage maps, and genome scans reveal the genomic architecture of hybrid incompatibilities underlying speciation via character displacement in darters (Percidae: Etheostominae).</title>
        <authorList>
            <person name="Moran R.L."/>
            <person name="Catchen J.M."/>
            <person name="Fuller R.C."/>
        </authorList>
    </citation>
    <scope>NUCLEOTIDE SEQUENCE [LARGE SCALE GENOMIC DNA]</scope>
    <source>
        <strain evidence="9">EspeVRDwgs_2016</strain>
        <tissue evidence="9">Muscle</tissue>
    </source>
</reference>
<comment type="caution">
    <text evidence="9">The sequence shown here is derived from an EMBL/GenBank/DDBJ whole genome shotgun (WGS) entry which is preliminary data.</text>
</comment>
<dbReference type="PROSITE" id="PS50088">
    <property type="entry name" value="ANK_REPEAT"/>
    <property type="match status" value="4"/>
</dbReference>
<name>A0A5J5DFR2_9PERO</name>
<keyword evidence="4" id="KW-0156">Chromatin regulator</keyword>